<reference evidence="4" key="1">
    <citation type="journal article" date="2021" name="Sci. Rep.">
        <title>Diploid genomic architecture of Nitzschia inconspicua, an elite biomass production diatom.</title>
        <authorList>
            <person name="Oliver A."/>
            <person name="Podell S."/>
            <person name="Pinowska A."/>
            <person name="Traller J.C."/>
            <person name="Smith S.R."/>
            <person name="McClure R."/>
            <person name="Beliaev A."/>
            <person name="Bohutskyi P."/>
            <person name="Hill E.A."/>
            <person name="Rabines A."/>
            <person name="Zheng H."/>
            <person name="Allen L.Z."/>
            <person name="Kuo A."/>
            <person name="Grigoriev I.V."/>
            <person name="Allen A.E."/>
            <person name="Hazlebeck D."/>
            <person name="Allen E.E."/>
        </authorList>
    </citation>
    <scope>NUCLEOTIDE SEQUENCE</scope>
    <source>
        <strain evidence="4">Hildebrandi</strain>
    </source>
</reference>
<evidence type="ECO:0000256" key="1">
    <source>
        <dbReference type="SAM" id="MobiDB-lite"/>
    </source>
</evidence>
<sequence length="717" mass="80499">MLTAATALAVQEKLPKADDDNGSPIENKMKWQYLWICSEVASYRFFLLNILFGSILCFWMGRIVVSETSASFSIPSSNVQSSFSDPQQQPPQIVVSVGTSQAVSWNSSPFPPESQSNLQRQPQAGGPSLNRWISNVIVVGEEGRDQEASRLDDESDSTSTAATTTTADCLRLPLPQNLFVPETSFQLLDQKEQGLAASRIQYFQELVVHPVLMTMKEDHQAERIAIVLDDGITKKELLTGLVQQILNYPSIRHILVVDDSPKDCKDTWIDLSQLVVSTSVAMECVSKESLSSSLSFQVDVVFLLDDCNVFDRDDDDDDDDDAQAGGREDDLEESMRLWFQHLSPESGSLVTCLGETLPLHHPRASLHHKERLEKIDALEDADFQRIVEYDIRLAQSRYAQSIVVAWKNETSLAQWRMNEAHYVLRMHSRLVDPSSLSWFDSATMVSLKYPSKHSALRFCQWTGNLDLDDDLSEHLCTEEGHGYDPYIRNIPVDDLYVGKSQAGDHAGRGVFTKVDIPTSSYLALETTVHSIIYEWPTTELYNDMQDSIPDVANTKGNIIFVFAEAYGYAQEPWNMAQDTVMSHLLNFVNHGCNGTANTGDFTNVTEFTVDLDLGEIPDVLQTKVDIPYAPHFDRDHVKFDTMTRTFRPIAAGEEIYDNYMSFGGESHFQEMVETLRQECSGSFGMVEKYQMGRKVGSEIHTANASLSNMFRGGTDEL</sequence>
<feature type="compositionally biased region" description="Polar residues" evidence="1">
    <location>
        <begin position="105"/>
        <end position="122"/>
    </location>
</feature>
<gene>
    <name evidence="4" type="ORF">IV203_010878</name>
</gene>
<feature type="region of interest" description="Disordered" evidence="1">
    <location>
        <begin position="105"/>
        <end position="129"/>
    </location>
</feature>
<dbReference type="OrthoDB" id="55921at2759"/>
<dbReference type="AlphaFoldDB" id="A0A9K3KX94"/>
<keyword evidence="5" id="KW-1185">Reference proteome</keyword>
<feature type="transmembrane region" description="Helical" evidence="2">
    <location>
        <begin position="45"/>
        <end position="65"/>
    </location>
</feature>
<comment type="caution">
    <text evidence="4">The sequence shown here is derived from an EMBL/GenBank/DDBJ whole genome shotgun (WGS) entry which is preliminary data.</text>
</comment>
<name>A0A9K3KX94_9STRA</name>
<keyword evidence="2" id="KW-1133">Transmembrane helix</keyword>
<evidence type="ECO:0000313" key="4">
    <source>
        <dbReference type="EMBL" id="KAG7351518.1"/>
    </source>
</evidence>
<protein>
    <recommendedName>
        <fullName evidence="3">SET domain-containing protein</fullName>
    </recommendedName>
</protein>
<evidence type="ECO:0000259" key="3">
    <source>
        <dbReference type="PROSITE" id="PS50280"/>
    </source>
</evidence>
<reference evidence="4" key="2">
    <citation type="submission" date="2021-04" db="EMBL/GenBank/DDBJ databases">
        <authorList>
            <person name="Podell S."/>
        </authorList>
    </citation>
    <scope>NUCLEOTIDE SEQUENCE</scope>
    <source>
        <strain evidence="4">Hildebrandi</strain>
    </source>
</reference>
<dbReference type="Proteomes" id="UP000693970">
    <property type="component" value="Unassembled WGS sequence"/>
</dbReference>
<dbReference type="InterPro" id="IPR001214">
    <property type="entry name" value="SET_dom"/>
</dbReference>
<dbReference type="EMBL" id="JAGRRH010000018">
    <property type="protein sequence ID" value="KAG7351518.1"/>
    <property type="molecule type" value="Genomic_DNA"/>
</dbReference>
<evidence type="ECO:0000313" key="5">
    <source>
        <dbReference type="Proteomes" id="UP000693970"/>
    </source>
</evidence>
<keyword evidence="2" id="KW-0472">Membrane</keyword>
<organism evidence="4 5">
    <name type="scientific">Nitzschia inconspicua</name>
    <dbReference type="NCBI Taxonomy" id="303405"/>
    <lineage>
        <taxon>Eukaryota</taxon>
        <taxon>Sar</taxon>
        <taxon>Stramenopiles</taxon>
        <taxon>Ochrophyta</taxon>
        <taxon>Bacillariophyta</taxon>
        <taxon>Bacillariophyceae</taxon>
        <taxon>Bacillariophycidae</taxon>
        <taxon>Bacillariales</taxon>
        <taxon>Bacillariaceae</taxon>
        <taxon>Nitzschia</taxon>
    </lineage>
</organism>
<proteinExistence type="predicted"/>
<accession>A0A9K3KX94</accession>
<dbReference type="PROSITE" id="PS50280">
    <property type="entry name" value="SET"/>
    <property type="match status" value="1"/>
</dbReference>
<evidence type="ECO:0000256" key="2">
    <source>
        <dbReference type="SAM" id="Phobius"/>
    </source>
</evidence>
<keyword evidence="2" id="KW-0812">Transmembrane</keyword>
<feature type="region of interest" description="Disordered" evidence="1">
    <location>
        <begin position="144"/>
        <end position="164"/>
    </location>
</feature>
<feature type="domain" description="SET" evidence="3">
    <location>
        <begin position="493"/>
        <end position="660"/>
    </location>
</feature>